<reference evidence="8" key="1">
    <citation type="submission" date="2015-08" db="EMBL/GenBank/DDBJ databases">
        <authorList>
            <person name="Babu N.S."/>
            <person name="Beckwith C.J."/>
            <person name="Beseler K.G."/>
            <person name="Brison A."/>
            <person name="Carone J.V."/>
            <person name="Caskin T.P."/>
            <person name="Diamond M."/>
            <person name="Durham M.E."/>
            <person name="Foxe J.M."/>
            <person name="Go M."/>
            <person name="Henderson B.A."/>
            <person name="Jones I.B."/>
            <person name="McGettigan J.A."/>
            <person name="Micheletti S.J."/>
            <person name="Nasrallah M.E."/>
            <person name="Ortiz D."/>
            <person name="Piller C.R."/>
            <person name="Privatt S.R."/>
            <person name="Schneider S.L."/>
            <person name="Sharp S."/>
            <person name="Smith T.C."/>
            <person name="Stanton J.D."/>
            <person name="Ullery H.E."/>
            <person name="Wilson R.J."/>
            <person name="Serrano M.G."/>
            <person name="Buck G."/>
            <person name="Lee V."/>
            <person name="Wang Y."/>
            <person name="Carvalho R."/>
            <person name="Voegtly L."/>
            <person name="Shi R."/>
            <person name="Duckworth R."/>
            <person name="Johnson A."/>
            <person name="Loviza R."/>
            <person name="Walstead R."/>
            <person name="Shah Z."/>
            <person name="Kiflezghi M."/>
            <person name="Wade K."/>
            <person name="Ball S.L."/>
            <person name="Bradley K.W."/>
            <person name="Asai D.J."/>
            <person name="Bowman C.A."/>
            <person name="Russell D.A."/>
            <person name="Pope W.H."/>
            <person name="Jacobs-Sera D."/>
            <person name="Hendrix R.W."/>
            <person name="Hatfull G.F."/>
        </authorList>
    </citation>
    <scope>NUCLEOTIDE SEQUENCE</scope>
</reference>
<feature type="compositionally biased region" description="Basic and acidic residues" evidence="3">
    <location>
        <begin position="1077"/>
        <end position="1089"/>
    </location>
</feature>
<feature type="compositionally biased region" description="Basic and acidic residues" evidence="3">
    <location>
        <begin position="1029"/>
        <end position="1045"/>
    </location>
</feature>
<evidence type="ECO:0008006" key="9">
    <source>
        <dbReference type="Google" id="ProtNLM"/>
    </source>
</evidence>
<proteinExistence type="predicted"/>
<dbReference type="Gene3D" id="2.30.30.940">
    <property type="match status" value="1"/>
</dbReference>
<dbReference type="EMBL" id="GDKF01005304">
    <property type="protein sequence ID" value="JAT73318.1"/>
    <property type="molecule type" value="Transcribed_RNA"/>
</dbReference>
<feature type="domain" description="ATP-dependent RecD2 DNA helicase SH3" evidence="6">
    <location>
        <begin position="833"/>
        <end position="900"/>
    </location>
</feature>
<dbReference type="GO" id="GO:0005524">
    <property type="term" value="F:ATP binding"/>
    <property type="evidence" value="ECO:0007669"/>
    <property type="project" value="UniProtKB-KW"/>
</dbReference>
<dbReference type="Pfam" id="PF23139">
    <property type="entry name" value="OB_YrrC"/>
    <property type="match status" value="1"/>
</dbReference>
<dbReference type="Gene3D" id="3.40.50.300">
    <property type="entry name" value="P-loop containing nucleotide triphosphate hydrolases"/>
    <property type="match status" value="2"/>
</dbReference>
<evidence type="ECO:0000259" key="6">
    <source>
        <dbReference type="Pfam" id="PF18335"/>
    </source>
</evidence>
<dbReference type="PANTHER" id="PTHR43788:SF6">
    <property type="entry name" value="DNA HELICASE B"/>
    <property type="match status" value="1"/>
</dbReference>
<evidence type="ECO:0000313" key="8">
    <source>
        <dbReference type="EMBL" id="JAT73318.1"/>
    </source>
</evidence>
<name>A0A1D2A2C1_AUXPR</name>
<dbReference type="Pfam" id="PF13604">
    <property type="entry name" value="AAA_30"/>
    <property type="match status" value="1"/>
</dbReference>
<keyword evidence="2" id="KW-0067">ATP-binding</keyword>
<evidence type="ECO:0000256" key="3">
    <source>
        <dbReference type="SAM" id="MobiDB-lite"/>
    </source>
</evidence>
<dbReference type="AlphaFoldDB" id="A0A1D2A2C1"/>
<dbReference type="GO" id="GO:0003678">
    <property type="term" value="F:DNA helicase activity"/>
    <property type="evidence" value="ECO:0007669"/>
    <property type="project" value="UniProtKB-ARBA"/>
</dbReference>
<feature type="region of interest" description="Disordered" evidence="3">
    <location>
        <begin position="1009"/>
        <end position="1089"/>
    </location>
</feature>
<evidence type="ECO:0000256" key="1">
    <source>
        <dbReference type="ARBA" id="ARBA00022741"/>
    </source>
</evidence>
<evidence type="ECO:0000256" key="2">
    <source>
        <dbReference type="ARBA" id="ARBA00022840"/>
    </source>
</evidence>
<accession>A0A1D2A2C1</accession>
<dbReference type="Pfam" id="PF14520">
    <property type="entry name" value="HHH_5"/>
    <property type="match status" value="1"/>
</dbReference>
<dbReference type="InterPro" id="IPR029493">
    <property type="entry name" value="RecD2-like_HHH"/>
</dbReference>
<dbReference type="SUPFAM" id="SSF47781">
    <property type="entry name" value="RuvA domain 2-like"/>
    <property type="match status" value="1"/>
</dbReference>
<dbReference type="InterPro" id="IPR027417">
    <property type="entry name" value="P-loop_NTPase"/>
</dbReference>
<dbReference type="PANTHER" id="PTHR43788">
    <property type="entry name" value="DNA2/NAM7 HELICASE FAMILY MEMBER"/>
    <property type="match status" value="1"/>
</dbReference>
<dbReference type="SUPFAM" id="SSF52540">
    <property type="entry name" value="P-loop containing nucleoside triphosphate hydrolases"/>
    <property type="match status" value="1"/>
</dbReference>
<dbReference type="Pfam" id="PF14490">
    <property type="entry name" value="HHH_RecD2"/>
    <property type="match status" value="1"/>
</dbReference>
<dbReference type="Gene3D" id="1.10.150.20">
    <property type="entry name" value="5' to 3' exonuclease, C-terminal subdomain"/>
    <property type="match status" value="1"/>
</dbReference>
<dbReference type="InterPro" id="IPR041451">
    <property type="entry name" value="RecD2_SH13"/>
</dbReference>
<feature type="domain" description="ATP-dependent RecD2 DNA helicase-like helix-hairpin-helix" evidence="5">
    <location>
        <begin position="332"/>
        <end position="414"/>
    </location>
</feature>
<evidence type="ECO:0000259" key="7">
    <source>
        <dbReference type="Pfam" id="PF23139"/>
    </source>
</evidence>
<dbReference type="Gene3D" id="1.10.10.2220">
    <property type="match status" value="1"/>
</dbReference>
<dbReference type="InterPro" id="IPR027785">
    <property type="entry name" value="UvrD-like_helicase_C"/>
</dbReference>
<feature type="region of interest" description="Disordered" evidence="3">
    <location>
        <begin position="633"/>
        <end position="653"/>
    </location>
</feature>
<feature type="domain" description="UvrD-like helicase C-terminal" evidence="4">
    <location>
        <begin position="944"/>
        <end position="992"/>
    </location>
</feature>
<dbReference type="Pfam" id="PF18335">
    <property type="entry name" value="SH3_13"/>
    <property type="match status" value="1"/>
</dbReference>
<protein>
    <recommendedName>
        <fullName evidence="9">AAA+ ATPase domain-containing protein</fullName>
    </recommendedName>
</protein>
<organism evidence="8">
    <name type="scientific">Auxenochlorella protothecoides</name>
    <name type="common">Green microalga</name>
    <name type="synonym">Chlorella protothecoides</name>
    <dbReference type="NCBI Taxonomy" id="3075"/>
    <lineage>
        <taxon>Eukaryota</taxon>
        <taxon>Viridiplantae</taxon>
        <taxon>Chlorophyta</taxon>
        <taxon>core chlorophytes</taxon>
        <taxon>Trebouxiophyceae</taxon>
        <taxon>Chlorellales</taxon>
        <taxon>Chlorellaceae</taxon>
        <taxon>Auxenochlorella</taxon>
    </lineage>
</organism>
<dbReference type="InterPro" id="IPR010994">
    <property type="entry name" value="RuvA_2-like"/>
</dbReference>
<evidence type="ECO:0000259" key="5">
    <source>
        <dbReference type="Pfam" id="PF14490"/>
    </source>
</evidence>
<dbReference type="InterPro" id="IPR055446">
    <property type="entry name" value="RecD2_N_OB"/>
</dbReference>
<keyword evidence="1" id="KW-0547">Nucleotide-binding</keyword>
<dbReference type="CDD" id="cd17933">
    <property type="entry name" value="DEXSc_RecD-like"/>
    <property type="match status" value="1"/>
</dbReference>
<dbReference type="InterPro" id="IPR050534">
    <property type="entry name" value="Coronavir_polyprotein_1ab"/>
</dbReference>
<gene>
    <name evidence="8" type="ORF">g.35796</name>
</gene>
<dbReference type="CDD" id="cd18809">
    <property type="entry name" value="SF1_C_RecD"/>
    <property type="match status" value="1"/>
</dbReference>
<feature type="domain" description="ATP-dependent RecD2 DNA helicase OB-fold" evidence="7">
    <location>
        <begin position="183"/>
        <end position="257"/>
    </location>
</feature>
<feature type="non-terminal residue" evidence="8">
    <location>
        <position position="1"/>
    </location>
</feature>
<dbReference type="Pfam" id="PF13538">
    <property type="entry name" value="UvrD_C_2"/>
    <property type="match status" value="1"/>
</dbReference>
<sequence length="1089" mass="112153">ISRALNLHAAYRASRVTTTYRHEFRLIRTSCKSTKWVSACHAAALQYWREPVSDSVFGGEMRPWLSFMHAVKTQDGWHGSWGLGRPSLCLGSPSLWTSGRARAHGTEPAPWLKFDRTRHDAPRHASAGARCFRNHSAWSPASTSHAASPWLARAPPSTSPGTKPHARAASALAAASTEGEVVEVGGVVQKVWFKSTETGYAALRLRAHSPRGAEAITVVGTLAHVAEGQALQLQGSWKRHPQYGRQLAVSEAVQVAPRSDAELALYLASGVLPGVGQVTAKALVETFGVEIESVLSAPDAVARLRRCPGVGAAKAARIKAAWDALGGSRAGFLFAKGAGVPALVAQALAEELGSGVEAALRCDPYAALSGRGLGLARLDAVAARLACRRDLASRAGAGTLECLGAAANAEGHSYLPWRDLQAATLRTLGGSGGEPCASGALAAVVADLAAVGELALRRADGAEAPEFDIGAGARRRRGLAPGDTLRDAIAMYPLASLPLDARCYLPSLAAAEAVVAAAVAARAAAWRGPGPREEAEVSAWLRRHGAGAALGLSPGQAAAVRAAASAPLAVLTGGPGCGKTHALAAVVRLWRAQGKRVRVCAPTGRAAQRMGSVAGVAPCTVHRLLRYVPRRQRSAAREVGAPAGDPGAGRDPADDLGERGRFEHCAAKPLAADAVLVDEASMLSLPLAAALMQALPPTCQLVLVGDVDQLPSIGPGTVLNCILTSGLVPVTDLRQVFRQAATSAIVGAALAVQAGVAPRLPALARPGDVIAAAGGSAALLLPVPRAGDLVAAARDVVAALTRRGADRSEPAWASGDVQVISPMRAGPVGTGALNPVLQGLLNPGGPDAVGGGSGAAQSHGLRPGDRVMQLVNDYDREVFNGDQGTVVSWDPAGKVVKVQFPHLVEAAAAERAEAPASFAARAGANPAPDGVCSYQGSEAGALGLAYAITVHKAQGGEAPCVVLVLAPGHGRMLDRRLVYTALTRAKKLLVVVQASRPGEPSPLELAVQRREVGTRHSGLGDRLAALGGDARRHTPDVHHGGRSLEIEALAEGKAGDGRGHGPESPSRDCQPLGLDPVQERPGTEERPPF</sequence>
<feature type="region of interest" description="Disordered" evidence="3">
    <location>
        <begin position="144"/>
        <end position="166"/>
    </location>
</feature>
<evidence type="ECO:0000259" key="4">
    <source>
        <dbReference type="Pfam" id="PF13538"/>
    </source>
</evidence>